<dbReference type="PANTHER" id="PTHR10151">
    <property type="entry name" value="ECTONUCLEOTIDE PYROPHOSPHATASE/PHOSPHODIESTERASE"/>
    <property type="match status" value="1"/>
</dbReference>
<evidence type="ECO:0008006" key="2">
    <source>
        <dbReference type="Google" id="ProtNLM"/>
    </source>
</evidence>
<organism evidence="1">
    <name type="scientific">Aspergillus arachidicola</name>
    <dbReference type="NCBI Taxonomy" id="656916"/>
    <lineage>
        <taxon>Eukaryota</taxon>
        <taxon>Fungi</taxon>
        <taxon>Dikarya</taxon>
        <taxon>Ascomycota</taxon>
        <taxon>Pezizomycotina</taxon>
        <taxon>Eurotiomycetes</taxon>
        <taxon>Eurotiomycetidae</taxon>
        <taxon>Eurotiales</taxon>
        <taxon>Aspergillaceae</taxon>
        <taxon>Aspergillus</taxon>
        <taxon>Aspergillus subgen. Circumdati</taxon>
    </lineage>
</organism>
<dbReference type="EMBL" id="ML737148">
    <property type="protein sequence ID" value="KAE8340408.1"/>
    <property type="molecule type" value="Genomic_DNA"/>
</dbReference>
<reference evidence="1" key="1">
    <citation type="submission" date="2019-04" db="EMBL/GenBank/DDBJ databases">
        <title>Friends and foes A comparative genomics study of 23 Aspergillus species from section Flavi.</title>
        <authorList>
            <consortium name="DOE Joint Genome Institute"/>
            <person name="Kjaerbolling I."/>
            <person name="Vesth T."/>
            <person name="Frisvad J.C."/>
            <person name="Nybo J.L."/>
            <person name="Theobald S."/>
            <person name="Kildgaard S."/>
            <person name="Isbrandt T."/>
            <person name="Kuo A."/>
            <person name="Sato A."/>
            <person name="Lyhne E.K."/>
            <person name="Kogle M.E."/>
            <person name="Wiebenga A."/>
            <person name="Kun R.S."/>
            <person name="Lubbers R.J."/>
            <person name="Makela M.R."/>
            <person name="Barry K."/>
            <person name="Chovatia M."/>
            <person name="Clum A."/>
            <person name="Daum C."/>
            <person name="Haridas S."/>
            <person name="He G."/>
            <person name="LaButti K."/>
            <person name="Lipzen A."/>
            <person name="Mondo S."/>
            <person name="Riley R."/>
            <person name="Salamov A."/>
            <person name="Simmons B.A."/>
            <person name="Magnuson J.K."/>
            <person name="Henrissat B."/>
            <person name="Mortensen U.H."/>
            <person name="Larsen T.O."/>
            <person name="Devries R.P."/>
            <person name="Grigoriev I.V."/>
            <person name="Machida M."/>
            <person name="Baker S.E."/>
            <person name="Andersen M.R."/>
        </authorList>
    </citation>
    <scope>NUCLEOTIDE SEQUENCE</scope>
    <source>
        <strain evidence="1">CBS 117612</strain>
    </source>
</reference>
<dbReference type="Gene3D" id="3.40.720.10">
    <property type="entry name" value="Alkaline Phosphatase, subunit A"/>
    <property type="match status" value="1"/>
</dbReference>
<dbReference type="InterPro" id="IPR023116">
    <property type="entry name" value="Phosphonoacetate_hydro_insert"/>
</dbReference>
<dbReference type="CDD" id="cd16018">
    <property type="entry name" value="Enpp"/>
    <property type="match status" value="1"/>
</dbReference>
<accession>A0A5N6Y5C5</accession>
<protein>
    <recommendedName>
        <fullName evidence="2">Alkaline-phosphatase-like protein</fullName>
    </recommendedName>
</protein>
<dbReference type="Gene3D" id="3.30.1360.110">
    <property type="entry name" value="Domain 2, Phosphonoacetate Hydrolase"/>
    <property type="match status" value="1"/>
</dbReference>
<dbReference type="PANTHER" id="PTHR10151:SF120">
    <property type="entry name" value="BIS(5'-ADENOSYL)-TRIPHOSPHATASE"/>
    <property type="match status" value="1"/>
</dbReference>
<dbReference type="OrthoDB" id="445007at2759"/>
<sequence>MGHPEHRETFTLHSREYQLPKQPTVVVCIDGFDPEYLQSGLDRGILPTFASFLKNGFHATGKSCMPSFTNPNNVSIITGAPPSIHGIAGNFFLDRSTGKETMICDDSLLRGSTLLEQMSRRGVRVAAITAKDKLRKILAHGLNGDSVCFSAEKAAECTLAENGIVDVEQWLGRPAPSQYSADLSLYVLDAGIKLLQEDTSDFLYLTLSDYVQHKHGPGSPEADDFMKAIDDRLAKLAVMAIIGVTGDHGMSRKANDAGEPNVLFLEDVLNAKFGENAARVICPITDPFVRHHGALGSFVRVYLRDQNLLESVLAFCQALSETAVALSGEDAARKYDMPLDREGDIVVISTSSTVIGSCESEHDLSTVKDFPLRSHGGLSEQAVPVIMSRAVKDVEAASSRKWKNYDIFDLVLDWSK</sequence>
<dbReference type="Pfam" id="PF01663">
    <property type="entry name" value="Phosphodiest"/>
    <property type="match status" value="1"/>
</dbReference>
<dbReference type="NCBIfam" id="TIGR02335">
    <property type="entry name" value="hydr_PhnA"/>
    <property type="match status" value="1"/>
</dbReference>
<dbReference type="InterPro" id="IPR012710">
    <property type="entry name" value="Phosphonoacetate_hydro"/>
</dbReference>
<dbReference type="InterPro" id="IPR002591">
    <property type="entry name" value="Phosphodiest/P_Trfase"/>
</dbReference>
<dbReference type="AlphaFoldDB" id="A0A5N6Y5C5"/>
<name>A0A5N6Y5C5_9EURO</name>
<dbReference type="SUPFAM" id="SSF53649">
    <property type="entry name" value="Alkaline phosphatase-like"/>
    <property type="match status" value="1"/>
</dbReference>
<gene>
    <name evidence="1" type="ORF">BDV24DRAFT_164377</name>
</gene>
<dbReference type="Proteomes" id="UP000325558">
    <property type="component" value="Unassembled WGS sequence"/>
</dbReference>
<proteinExistence type="predicted"/>
<dbReference type="GO" id="GO:0047400">
    <property type="term" value="F:phosphonoacetate hydrolase activity"/>
    <property type="evidence" value="ECO:0007669"/>
    <property type="project" value="InterPro"/>
</dbReference>
<evidence type="ECO:0000313" key="1">
    <source>
        <dbReference type="EMBL" id="KAE8340408.1"/>
    </source>
</evidence>
<dbReference type="InterPro" id="IPR017850">
    <property type="entry name" value="Alkaline_phosphatase_core_sf"/>
</dbReference>